<evidence type="ECO:0000313" key="3">
    <source>
        <dbReference type="Proteomes" id="UP000663870"/>
    </source>
</evidence>
<feature type="non-terminal residue" evidence="2">
    <location>
        <position position="1"/>
    </location>
</feature>
<dbReference type="Proteomes" id="UP000663854">
    <property type="component" value="Unassembled WGS sequence"/>
</dbReference>
<dbReference type="EMBL" id="CAJNOL010005287">
    <property type="protein sequence ID" value="CAF1602781.1"/>
    <property type="molecule type" value="Genomic_DNA"/>
</dbReference>
<gene>
    <name evidence="2" type="ORF">JXQ802_LOCUS48502</name>
    <name evidence="1" type="ORF">PYM288_LOCUS32485</name>
</gene>
<organism evidence="2 3">
    <name type="scientific">Rotaria sordida</name>
    <dbReference type="NCBI Taxonomy" id="392033"/>
    <lineage>
        <taxon>Eukaryota</taxon>
        <taxon>Metazoa</taxon>
        <taxon>Spiralia</taxon>
        <taxon>Gnathifera</taxon>
        <taxon>Rotifera</taxon>
        <taxon>Eurotatoria</taxon>
        <taxon>Bdelloidea</taxon>
        <taxon>Philodinida</taxon>
        <taxon>Philodinidae</taxon>
        <taxon>Rotaria</taxon>
    </lineage>
</organism>
<accession>A0A816B3U3</accession>
<name>A0A816B3U3_9BILA</name>
<feature type="non-terminal residue" evidence="2">
    <location>
        <position position="100"/>
    </location>
</feature>
<sequence length="100" mass="10694">APNTVCVNNTRCSIPVCYPINRASSQWCPPLTSRISIISTDSTTMITTRSALSIATTSLTPTPSVTTKISTTPRTTKLSARSTNVVATTTFVPSRWSNTT</sequence>
<comment type="caution">
    <text evidence="2">The sequence shown here is derived from an EMBL/GenBank/DDBJ whole genome shotgun (WGS) entry which is preliminary data.</text>
</comment>
<evidence type="ECO:0000313" key="1">
    <source>
        <dbReference type="EMBL" id="CAF1352840.1"/>
    </source>
</evidence>
<dbReference type="Proteomes" id="UP000663870">
    <property type="component" value="Unassembled WGS sequence"/>
</dbReference>
<proteinExistence type="predicted"/>
<keyword evidence="3" id="KW-1185">Reference proteome</keyword>
<evidence type="ECO:0000313" key="2">
    <source>
        <dbReference type="EMBL" id="CAF1602781.1"/>
    </source>
</evidence>
<dbReference type="AlphaFoldDB" id="A0A816B3U3"/>
<dbReference type="EMBL" id="CAJNOH010003908">
    <property type="protein sequence ID" value="CAF1352840.1"/>
    <property type="molecule type" value="Genomic_DNA"/>
</dbReference>
<reference evidence="2" key="1">
    <citation type="submission" date="2021-02" db="EMBL/GenBank/DDBJ databases">
        <authorList>
            <person name="Nowell W R."/>
        </authorList>
    </citation>
    <scope>NUCLEOTIDE SEQUENCE</scope>
</reference>
<protein>
    <submittedName>
        <fullName evidence="2">Uncharacterized protein</fullName>
    </submittedName>
</protein>